<evidence type="ECO:0008006" key="3">
    <source>
        <dbReference type="Google" id="ProtNLM"/>
    </source>
</evidence>
<dbReference type="PANTHER" id="PTHR31649:SF1">
    <property type="entry name" value="FARNESOIC ACID O-METHYL TRANSFERASE DOMAIN-CONTAINING PROTEIN"/>
    <property type="match status" value="1"/>
</dbReference>
<proteinExistence type="predicted"/>
<reference evidence="2" key="2">
    <citation type="submission" date="2023-11" db="UniProtKB">
        <authorList>
            <consortium name="WormBaseParasite"/>
        </authorList>
    </citation>
    <scope>IDENTIFICATION</scope>
</reference>
<accession>A0AA85JIC6</accession>
<keyword evidence="1" id="KW-1185">Reference proteome</keyword>
<evidence type="ECO:0000313" key="1">
    <source>
        <dbReference type="Proteomes" id="UP000050795"/>
    </source>
</evidence>
<dbReference type="InterPro" id="IPR006616">
    <property type="entry name" value="DM9_repeat"/>
</dbReference>
<dbReference type="Pfam" id="PF11901">
    <property type="entry name" value="DM9"/>
    <property type="match status" value="1"/>
</dbReference>
<dbReference type="SMART" id="SM00696">
    <property type="entry name" value="DM9"/>
    <property type="match status" value="1"/>
</dbReference>
<name>A0AA85JIC6_TRIRE</name>
<dbReference type="PANTHER" id="PTHR31649">
    <property type="entry name" value="AGAP009604-PA"/>
    <property type="match status" value="1"/>
</dbReference>
<dbReference type="AlphaFoldDB" id="A0AA85JIC6"/>
<evidence type="ECO:0000313" key="2">
    <source>
        <dbReference type="WBParaSite" id="TREG1_37750.1"/>
    </source>
</evidence>
<organism evidence="1 2">
    <name type="scientific">Trichobilharzia regenti</name>
    <name type="common">Nasal bird schistosome</name>
    <dbReference type="NCBI Taxonomy" id="157069"/>
    <lineage>
        <taxon>Eukaryota</taxon>
        <taxon>Metazoa</taxon>
        <taxon>Spiralia</taxon>
        <taxon>Lophotrochozoa</taxon>
        <taxon>Platyhelminthes</taxon>
        <taxon>Trematoda</taxon>
        <taxon>Digenea</taxon>
        <taxon>Strigeidida</taxon>
        <taxon>Schistosomatoidea</taxon>
        <taxon>Schistosomatidae</taxon>
        <taxon>Trichobilharzia</taxon>
    </lineage>
</organism>
<sequence length="120" mass="13445">MFIDERIRLIVSHGQIWSSSAYYGNSKTEISSKQYEVLCDSSISHEKKCYEWEPDSDGNVPKNAIVAGITSDTPIYIAKAAVNGEMCIGKVHDGHKCAHLPWGGSEHEVQQYEVLVFKKK</sequence>
<protein>
    <recommendedName>
        <fullName evidence="3">DUF3421 domain-containing protein</fullName>
    </recommendedName>
</protein>
<dbReference type="Proteomes" id="UP000050795">
    <property type="component" value="Unassembled WGS sequence"/>
</dbReference>
<reference evidence="1" key="1">
    <citation type="submission" date="2022-06" db="EMBL/GenBank/DDBJ databases">
        <authorList>
            <person name="Berger JAMES D."/>
            <person name="Berger JAMES D."/>
        </authorList>
    </citation>
    <scope>NUCLEOTIDE SEQUENCE [LARGE SCALE GENOMIC DNA]</scope>
</reference>
<dbReference type="WBParaSite" id="TREG1_37750.1">
    <property type="protein sequence ID" value="TREG1_37750.1"/>
    <property type="gene ID" value="TREG1_37750"/>
</dbReference>